<evidence type="ECO:0000256" key="3">
    <source>
        <dbReference type="SAM" id="SignalP"/>
    </source>
</evidence>
<dbReference type="Pfam" id="PF00089">
    <property type="entry name" value="Trypsin"/>
    <property type="match status" value="1"/>
</dbReference>
<accession>A0A1G6KZR0</accession>
<dbReference type="PRINTS" id="PR00722">
    <property type="entry name" value="CHYMOTRYPSIN"/>
</dbReference>
<dbReference type="InterPro" id="IPR009003">
    <property type="entry name" value="Peptidase_S1_PA"/>
</dbReference>
<sequence length="253" mass="25417">MKTSRLILAVLVSVVCPPAFAIVGGGAPSTDGVARSVVTIVGSRGNFCTGALIAPKVVLTAAHCVQPGADYKIVEYGADRQPKLQDVRTVAIHPGFRMQAMTNHVATADVALLQLAAPAAGKAPAALGMPNIPIQVGGRFTIAGIGVTVRGDGKSGGATRVAGLIASGKPGTLQIRLVDPVGQGVRDGLGACTGDSGAPVFEDKQGGPAIVGVVSWSTGPNGAAGCGGITGVTPLTLYRDWVMQTARQWGASF</sequence>
<dbReference type="InterPro" id="IPR043504">
    <property type="entry name" value="Peptidase_S1_PA_chymotrypsin"/>
</dbReference>
<dbReference type="InterPro" id="IPR018114">
    <property type="entry name" value="TRYPSIN_HIS"/>
</dbReference>
<dbReference type="InterPro" id="IPR001254">
    <property type="entry name" value="Trypsin_dom"/>
</dbReference>
<feature type="signal peptide" evidence="3">
    <location>
        <begin position="1"/>
        <end position="21"/>
    </location>
</feature>
<gene>
    <name evidence="5" type="ORF">SAMN05216337_1002275</name>
</gene>
<feature type="domain" description="Peptidase S1" evidence="4">
    <location>
        <begin position="22"/>
        <end position="247"/>
    </location>
</feature>
<dbReference type="InterPro" id="IPR050430">
    <property type="entry name" value="Peptidase_S1"/>
</dbReference>
<dbReference type="RefSeq" id="WP_092079050.1">
    <property type="nucleotide sequence ID" value="NZ_FMZW01000002.1"/>
</dbReference>
<reference evidence="5 6" key="1">
    <citation type="submission" date="2016-10" db="EMBL/GenBank/DDBJ databases">
        <authorList>
            <person name="de Groot N.N."/>
        </authorList>
    </citation>
    <scope>NUCLEOTIDE SEQUENCE [LARGE SCALE GENOMIC DNA]</scope>
    <source>
        <strain evidence="5 6">R5</strain>
    </source>
</reference>
<dbReference type="Proteomes" id="UP000199245">
    <property type="component" value="Unassembled WGS sequence"/>
</dbReference>
<dbReference type="AlphaFoldDB" id="A0A1G6KZR0"/>
<keyword evidence="3" id="KW-0732">Signal</keyword>
<evidence type="ECO:0000259" key="4">
    <source>
        <dbReference type="PROSITE" id="PS50240"/>
    </source>
</evidence>
<name>A0A1G6KZR0_9BRAD</name>
<dbReference type="GO" id="GO:0006508">
    <property type="term" value="P:proteolysis"/>
    <property type="evidence" value="ECO:0007669"/>
    <property type="project" value="InterPro"/>
</dbReference>
<dbReference type="SMART" id="SM00020">
    <property type="entry name" value="Tryp_SPc"/>
    <property type="match status" value="1"/>
</dbReference>
<dbReference type="EMBL" id="FMZW01000002">
    <property type="protein sequence ID" value="SDC36433.1"/>
    <property type="molecule type" value="Genomic_DNA"/>
</dbReference>
<dbReference type="PROSITE" id="PS00134">
    <property type="entry name" value="TRYPSIN_HIS"/>
    <property type="match status" value="1"/>
</dbReference>
<evidence type="ECO:0000313" key="5">
    <source>
        <dbReference type="EMBL" id="SDC36433.1"/>
    </source>
</evidence>
<keyword evidence="2" id="KW-1015">Disulfide bond</keyword>
<dbReference type="GO" id="GO:0004252">
    <property type="term" value="F:serine-type endopeptidase activity"/>
    <property type="evidence" value="ECO:0007669"/>
    <property type="project" value="InterPro"/>
</dbReference>
<dbReference type="PANTHER" id="PTHR24276">
    <property type="entry name" value="POLYSERASE-RELATED"/>
    <property type="match status" value="1"/>
</dbReference>
<dbReference type="SUPFAM" id="SSF50494">
    <property type="entry name" value="Trypsin-like serine proteases"/>
    <property type="match status" value="1"/>
</dbReference>
<evidence type="ECO:0000313" key="6">
    <source>
        <dbReference type="Proteomes" id="UP000199245"/>
    </source>
</evidence>
<evidence type="ECO:0000256" key="2">
    <source>
        <dbReference type="ARBA" id="ARBA00023157"/>
    </source>
</evidence>
<feature type="chain" id="PRO_5011494696" evidence="3">
    <location>
        <begin position="22"/>
        <end position="253"/>
    </location>
</feature>
<comment type="similarity">
    <text evidence="1">Belongs to the peptidase S1 family.</text>
</comment>
<dbReference type="PANTHER" id="PTHR24276:SF98">
    <property type="entry name" value="FI18310P1-RELATED"/>
    <property type="match status" value="1"/>
</dbReference>
<evidence type="ECO:0000256" key="1">
    <source>
        <dbReference type="ARBA" id="ARBA00007664"/>
    </source>
</evidence>
<dbReference type="InterPro" id="IPR001314">
    <property type="entry name" value="Peptidase_S1A"/>
</dbReference>
<dbReference type="PROSITE" id="PS50240">
    <property type="entry name" value="TRYPSIN_DOM"/>
    <property type="match status" value="1"/>
</dbReference>
<organism evidence="5 6">
    <name type="scientific">Bradyrhizobium brasilense</name>
    <dbReference type="NCBI Taxonomy" id="1419277"/>
    <lineage>
        <taxon>Bacteria</taxon>
        <taxon>Pseudomonadati</taxon>
        <taxon>Pseudomonadota</taxon>
        <taxon>Alphaproteobacteria</taxon>
        <taxon>Hyphomicrobiales</taxon>
        <taxon>Nitrobacteraceae</taxon>
        <taxon>Bradyrhizobium</taxon>
    </lineage>
</organism>
<protein>
    <submittedName>
        <fullName evidence="5">Trypsin</fullName>
    </submittedName>
</protein>
<proteinExistence type="inferred from homology"/>
<dbReference type="Gene3D" id="2.40.10.10">
    <property type="entry name" value="Trypsin-like serine proteases"/>
    <property type="match status" value="1"/>
</dbReference>